<sequence>MAALNRKKIPKEVIAVFDRYVDNNVRNLNKPFAIKMLQCEFGLDEDQAETMFKTFDKDQNGIMSIWEFELFFQCMGNCAQEIVHKFKELDADGSGKLDVEEAKAGLQKIQTATGRGLVDKEIEFFIKTTAGDDGVIDLGQFTNLLYRLKLYKAPAPK</sequence>
<keyword evidence="4" id="KW-1185">Reference proteome</keyword>
<feature type="domain" description="EF-hand" evidence="2">
    <location>
        <begin position="43"/>
        <end position="78"/>
    </location>
</feature>
<dbReference type="Gene3D" id="1.10.238.10">
    <property type="entry name" value="EF-hand"/>
    <property type="match status" value="1"/>
</dbReference>
<accession>A0AAN9G265</accession>
<dbReference type="InterPro" id="IPR002048">
    <property type="entry name" value="EF_hand_dom"/>
</dbReference>
<name>A0AAN9G265_9CAEN</name>
<keyword evidence="1" id="KW-0106">Calcium</keyword>
<organism evidence="3 4">
    <name type="scientific">Littorina saxatilis</name>
    <dbReference type="NCBI Taxonomy" id="31220"/>
    <lineage>
        <taxon>Eukaryota</taxon>
        <taxon>Metazoa</taxon>
        <taxon>Spiralia</taxon>
        <taxon>Lophotrochozoa</taxon>
        <taxon>Mollusca</taxon>
        <taxon>Gastropoda</taxon>
        <taxon>Caenogastropoda</taxon>
        <taxon>Littorinimorpha</taxon>
        <taxon>Littorinoidea</taxon>
        <taxon>Littorinidae</taxon>
        <taxon>Littorina</taxon>
    </lineage>
</organism>
<dbReference type="PROSITE" id="PS00018">
    <property type="entry name" value="EF_HAND_1"/>
    <property type="match status" value="1"/>
</dbReference>
<protein>
    <recommendedName>
        <fullName evidence="2">EF-hand domain-containing protein</fullName>
    </recommendedName>
</protein>
<evidence type="ECO:0000313" key="4">
    <source>
        <dbReference type="Proteomes" id="UP001374579"/>
    </source>
</evidence>
<feature type="domain" description="EF-hand" evidence="2">
    <location>
        <begin position="86"/>
        <end position="112"/>
    </location>
</feature>
<gene>
    <name evidence="3" type="ORF">V1264_008319</name>
</gene>
<dbReference type="EMBL" id="JBAMIC010000021">
    <property type="protein sequence ID" value="KAK7092598.1"/>
    <property type="molecule type" value="Genomic_DNA"/>
</dbReference>
<reference evidence="3 4" key="1">
    <citation type="submission" date="2024-02" db="EMBL/GenBank/DDBJ databases">
        <title>Chromosome-scale genome assembly of the rough periwinkle Littorina saxatilis.</title>
        <authorList>
            <person name="De Jode A."/>
            <person name="Faria R."/>
            <person name="Formenti G."/>
            <person name="Sims Y."/>
            <person name="Smith T.P."/>
            <person name="Tracey A."/>
            <person name="Wood J.M.D."/>
            <person name="Zagrodzka Z.B."/>
            <person name="Johannesson K."/>
            <person name="Butlin R.K."/>
            <person name="Leder E.H."/>
        </authorList>
    </citation>
    <scope>NUCLEOTIDE SEQUENCE [LARGE SCALE GENOMIC DNA]</scope>
    <source>
        <strain evidence="3">Snail1</strain>
        <tissue evidence="3">Muscle</tissue>
    </source>
</reference>
<dbReference type="PROSITE" id="PS50222">
    <property type="entry name" value="EF_HAND_2"/>
    <property type="match status" value="2"/>
</dbReference>
<dbReference type="SUPFAM" id="SSF47473">
    <property type="entry name" value="EF-hand"/>
    <property type="match status" value="1"/>
</dbReference>
<dbReference type="CDD" id="cd00051">
    <property type="entry name" value="EFh"/>
    <property type="match status" value="1"/>
</dbReference>
<proteinExistence type="predicted"/>
<comment type="caution">
    <text evidence="3">The sequence shown here is derived from an EMBL/GenBank/DDBJ whole genome shotgun (WGS) entry which is preliminary data.</text>
</comment>
<dbReference type="GO" id="GO:0005509">
    <property type="term" value="F:calcium ion binding"/>
    <property type="evidence" value="ECO:0007669"/>
    <property type="project" value="InterPro"/>
</dbReference>
<dbReference type="InterPro" id="IPR011992">
    <property type="entry name" value="EF-hand-dom_pair"/>
</dbReference>
<dbReference type="Proteomes" id="UP001374579">
    <property type="component" value="Unassembled WGS sequence"/>
</dbReference>
<dbReference type="AlphaFoldDB" id="A0AAN9G265"/>
<dbReference type="Pfam" id="PF13833">
    <property type="entry name" value="EF-hand_8"/>
    <property type="match status" value="1"/>
</dbReference>
<evidence type="ECO:0000256" key="1">
    <source>
        <dbReference type="ARBA" id="ARBA00022837"/>
    </source>
</evidence>
<dbReference type="SMART" id="SM00054">
    <property type="entry name" value="EFh"/>
    <property type="match status" value="2"/>
</dbReference>
<evidence type="ECO:0000259" key="2">
    <source>
        <dbReference type="PROSITE" id="PS50222"/>
    </source>
</evidence>
<dbReference type="InterPro" id="IPR018247">
    <property type="entry name" value="EF_Hand_1_Ca_BS"/>
</dbReference>
<evidence type="ECO:0000313" key="3">
    <source>
        <dbReference type="EMBL" id="KAK7092598.1"/>
    </source>
</evidence>